<reference evidence="1 2" key="1">
    <citation type="submission" date="2014-03" db="EMBL/GenBank/DDBJ databases">
        <title>The genomes of two eusocial bee gut symbionts.</title>
        <authorList>
            <person name="Kwong W.K."/>
            <person name="Engel P."/>
            <person name="Koch H."/>
            <person name="Moran N.A."/>
        </authorList>
    </citation>
    <scope>NUCLEOTIDE SEQUENCE [LARGE SCALE GENOMIC DNA]</scope>
    <source>
        <strain evidence="2">wkB29</strain>
    </source>
</reference>
<evidence type="ECO:0000313" key="1">
    <source>
        <dbReference type="EMBL" id="KDN15793.1"/>
    </source>
</evidence>
<proteinExistence type="predicted"/>
<dbReference type="EMBL" id="JFZV01000001">
    <property type="protein sequence ID" value="KDN15793.1"/>
    <property type="molecule type" value="Genomic_DNA"/>
</dbReference>
<comment type="caution">
    <text evidence="1">The sequence shown here is derived from an EMBL/GenBank/DDBJ whole genome shotgun (WGS) entry which is preliminary data.</text>
</comment>
<protein>
    <submittedName>
        <fullName evidence="1">Uncharacterized protein</fullName>
    </submittedName>
</protein>
<sequence>MPLLNQQERNCLKSWFLLIQSQGLQLITTVQYKDKNSV</sequence>
<keyword evidence="2" id="KW-1185">Reference proteome</keyword>
<name>A0A836MT14_9NEIS</name>
<organism evidence="1 2">
    <name type="scientific">Snodgrassella communis</name>
    <dbReference type="NCBI Taxonomy" id="2946699"/>
    <lineage>
        <taxon>Bacteria</taxon>
        <taxon>Pseudomonadati</taxon>
        <taxon>Pseudomonadota</taxon>
        <taxon>Betaproteobacteria</taxon>
        <taxon>Neisseriales</taxon>
        <taxon>Neisseriaceae</taxon>
        <taxon>Snodgrassella</taxon>
    </lineage>
</organism>
<evidence type="ECO:0000313" key="2">
    <source>
        <dbReference type="Proteomes" id="UP000027170"/>
    </source>
</evidence>
<accession>A0A836MT14</accession>
<dbReference type="Proteomes" id="UP000027170">
    <property type="component" value="Unassembled WGS sequence"/>
</dbReference>
<dbReference type="AlphaFoldDB" id="A0A836MT14"/>
<gene>
    <name evidence="1" type="ORF">SALWKB29_0212</name>
</gene>